<evidence type="ECO:0000256" key="2">
    <source>
        <dbReference type="SAM" id="MobiDB-lite"/>
    </source>
</evidence>
<dbReference type="GO" id="GO:0043565">
    <property type="term" value="F:sequence-specific DNA binding"/>
    <property type="evidence" value="ECO:0007669"/>
    <property type="project" value="InterPro"/>
</dbReference>
<dbReference type="PROSITE" id="PS50114">
    <property type="entry name" value="GATA_ZN_FINGER_2"/>
    <property type="match status" value="1"/>
</dbReference>
<dbReference type="SUPFAM" id="SSF57716">
    <property type="entry name" value="Glucocorticoid receptor-like (DNA-binding domain)"/>
    <property type="match status" value="1"/>
</dbReference>
<keyword evidence="1" id="KW-0479">Metal-binding</keyword>
<dbReference type="InterPro" id="IPR013088">
    <property type="entry name" value="Znf_NHR/GATA"/>
</dbReference>
<sequence length="478" mass="53463">MSISVMNSSNLLNPIIPSDSSSDLKRRRYLEDIELLDSENNHDSKRIKIENKSTVSSPQLASSNPILDHNHSSPAHSYTSPVLSKQIIQVNTSSPSTNLNKATIPPLSSVISGIELPDTSNENWRLNLNTWIEQNFPDRHQNLKNLLKLDKPGFDLLNDAIIITELKEQLSTETPSFKSKFSKTFYSQPSFKNESFSDDESEYHNTYQKRQQHLSSPILQNLAPFSSFATPKPTSASSCSSSLPFESNYTYSSSLKEPLSPSSKFSQTILQPASNLTNSVQLPPIRSEFKALPFFSHNQGPIYHQQHHSNATILASPSTLPSEEYKANSEKKYPVASKSVFHKHHHKQDHKHDHQASIVSSSKNFVHTQNHKGPNHTYTIHQHSLHKRKCISCGSDQSPCWRPSWSVAAGQLCNSCGLRYKKTGARCLSESCGRIPAKGEWTAMKNRGKVNIISKTGQTIQGYKCLHCGGEVEVKEKS</sequence>
<dbReference type="SMART" id="SM00401">
    <property type="entry name" value="ZnF_GATA"/>
    <property type="match status" value="1"/>
</dbReference>
<proteinExistence type="predicted"/>
<keyword evidence="1" id="KW-0862">Zinc</keyword>
<dbReference type="InterPro" id="IPR000679">
    <property type="entry name" value="Znf_GATA"/>
</dbReference>
<organism evidence="4 5">
    <name type="scientific">Wickerhamomyces mucosus</name>
    <dbReference type="NCBI Taxonomy" id="1378264"/>
    <lineage>
        <taxon>Eukaryota</taxon>
        <taxon>Fungi</taxon>
        <taxon>Dikarya</taxon>
        <taxon>Ascomycota</taxon>
        <taxon>Saccharomycotina</taxon>
        <taxon>Saccharomycetes</taxon>
        <taxon>Phaffomycetales</taxon>
        <taxon>Wickerhamomycetaceae</taxon>
        <taxon>Wickerhamomyces</taxon>
    </lineage>
</organism>
<dbReference type="Proteomes" id="UP000769528">
    <property type="component" value="Unassembled WGS sequence"/>
</dbReference>
<feature type="domain" description="GATA-type" evidence="3">
    <location>
        <begin position="388"/>
        <end position="424"/>
    </location>
</feature>
<dbReference type="AlphaFoldDB" id="A0A9P8TE97"/>
<reference evidence="4" key="2">
    <citation type="submission" date="2021-01" db="EMBL/GenBank/DDBJ databases">
        <authorList>
            <person name="Schikora-Tamarit M.A."/>
        </authorList>
    </citation>
    <scope>NUCLEOTIDE SEQUENCE</scope>
    <source>
        <strain evidence="4">CBS6341</strain>
    </source>
</reference>
<evidence type="ECO:0000313" key="4">
    <source>
        <dbReference type="EMBL" id="KAH3675156.1"/>
    </source>
</evidence>
<keyword evidence="5" id="KW-1185">Reference proteome</keyword>
<evidence type="ECO:0000256" key="1">
    <source>
        <dbReference type="PROSITE-ProRule" id="PRU00094"/>
    </source>
</evidence>
<dbReference type="GO" id="GO:0008270">
    <property type="term" value="F:zinc ion binding"/>
    <property type="evidence" value="ECO:0007669"/>
    <property type="project" value="UniProtKB-KW"/>
</dbReference>
<feature type="compositionally biased region" description="Polar residues" evidence="2">
    <location>
        <begin position="52"/>
        <end position="65"/>
    </location>
</feature>
<accession>A0A9P8TE97</accession>
<gene>
    <name evidence="4" type="ORF">WICMUC_002812</name>
</gene>
<dbReference type="GO" id="GO:0006355">
    <property type="term" value="P:regulation of DNA-templated transcription"/>
    <property type="evidence" value="ECO:0007669"/>
    <property type="project" value="InterPro"/>
</dbReference>
<evidence type="ECO:0000259" key="3">
    <source>
        <dbReference type="PROSITE" id="PS50114"/>
    </source>
</evidence>
<dbReference type="CDD" id="cd00202">
    <property type="entry name" value="ZnF_GATA"/>
    <property type="match status" value="1"/>
</dbReference>
<feature type="region of interest" description="Disordered" evidence="2">
    <location>
        <begin position="44"/>
        <end position="78"/>
    </location>
</feature>
<name>A0A9P8TE97_9ASCO</name>
<dbReference type="Gene3D" id="3.30.50.10">
    <property type="entry name" value="Erythroid Transcription Factor GATA-1, subunit A"/>
    <property type="match status" value="1"/>
</dbReference>
<dbReference type="OrthoDB" id="2162994at2759"/>
<reference evidence="4" key="1">
    <citation type="journal article" date="2021" name="Open Biol.">
        <title>Shared evolutionary footprints suggest mitochondrial oxidative damage underlies multiple complex I losses in fungi.</title>
        <authorList>
            <person name="Schikora-Tamarit M.A."/>
            <person name="Marcet-Houben M."/>
            <person name="Nosek J."/>
            <person name="Gabaldon T."/>
        </authorList>
    </citation>
    <scope>NUCLEOTIDE SEQUENCE</scope>
    <source>
        <strain evidence="4">CBS6341</strain>
    </source>
</reference>
<dbReference type="EMBL" id="JAEUBF010000781">
    <property type="protein sequence ID" value="KAH3675156.1"/>
    <property type="molecule type" value="Genomic_DNA"/>
</dbReference>
<protein>
    <recommendedName>
        <fullName evidence="3">GATA-type domain-containing protein</fullName>
    </recommendedName>
</protein>
<evidence type="ECO:0000313" key="5">
    <source>
        <dbReference type="Proteomes" id="UP000769528"/>
    </source>
</evidence>
<dbReference type="Pfam" id="PF00320">
    <property type="entry name" value="GATA"/>
    <property type="match status" value="1"/>
</dbReference>
<comment type="caution">
    <text evidence="4">The sequence shown here is derived from an EMBL/GenBank/DDBJ whole genome shotgun (WGS) entry which is preliminary data.</text>
</comment>
<keyword evidence="1" id="KW-0863">Zinc-finger</keyword>